<dbReference type="Proteomes" id="UP001154078">
    <property type="component" value="Chromosome 4"/>
</dbReference>
<evidence type="ECO:0000256" key="2">
    <source>
        <dbReference type="ARBA" id="ARBA00016807"/>
    </source>
</evidence>
<evidence type="ECO:0000259" key="7">
    <source>
        <dbReference type="Pfam" id="PF13873"/>
    </source>
</evidence>
<dbReference type="EMBL" id="OV121135">
    <property type="protein sequence ID" value="CAH0555079.1"/>
    <property type="molecule type" value="Genomic_DNA"/>
</dbReference>
<name>A0A9P0FFZ2_BRAAE</name>
<evidence type="ECO:0000313" key="8">
    <source>
        <dbReference type="EMBL" id="CAH0555079.1"/>
    </source>
</evidence>
<dbReference type="OrthoDB" id="7543230at2759"/>
<evidence type="ECO:0000256" key="1">
    <source>
        <dbReference type="ARBA" id="ARBA00011764"/>
    </source>
</evidence>
<feature type="domain" description="Myb/SANT-like DNA-binding" evidence="7">
    <location>
        <begin position="11"/>
        <end position="88"/>
    </location>
</feature>
<dbReference type="InterPro" id="IPR028002">
    <property type="entry name" value="Myb_DNA-bind_5"/>
</dbReference>
<sequence>MADPKENKKERSSSITKVQKKLISDFMDNHRELVSCQFSATFSHQSAKLLWCELLSIIISVPGGGKKDNWQQVRKCWQDMKKTVKKKQSEINKYCSRTGGGGPPTTTLDGVEETILTLVPTATISGDPNILESAVFFSFDNTANKLPTDGGVGEEDNLTNSMLVDDVVLDTDIGQSTPSRNTTTMPDAKSCARPEPKKKLSKTVRLSKTLNISENMLAKCSEKIRIKEAYYKKKLELLEADSKRRGAYEAEKLELLRRNGVLLEQILQRLPNVCPPH</sequence>
<comment type="function">
    <text evidence="5">Involved in transvection phenomena (= synapsis-dependent gene expression), where the synaptic pairing of chromosomes carrying genes with which zeste interacts influences the expression of these genes. Zeste binds to DNA and stimulates transcription from a nearby promoter.</text>
</comment>
<dbReference type="Pfam" id="PF13873">
    <property type="entry name" value="Myb_DNA-bind_5"/>
    <property type="match status" value="1"/>
</dbReference>
<dbReference type="AlphaFoldDB" id="A0A9P0FFZ2"/>
<keyword evidence="9" id="KW-1185">Reference proteome</keyword>
<proteinExistence type="predicted"/>
<keyword evidence="4" id="KW-0804">Transcription</keyword>
<evidence type="ECO:0000256" key="6">
    <source>
        <dbReference type="SAM" id="MobiDB-lite"/>
    </source>
</evidence>
<comment type="subunit">
    <text evidence="1">Self-associates forming complexes of several hundred monomers.</text>
</comment>
<evidence type="ECO:0000256" key="3">
    <source>
        <dbReference type="ARBA" id="ARBA00023015"/>
    </source>
</evidence>
<feature type="region of interest" description="Disordered" evidence="6">
    <location>
        <begin position="172"/>
        <end position="198"/>
    </location>
</feature>
<accession>A0A9P0FFZ2</accession>
<organism evidence="8 9">
    <name type="scientific">Brassicogethes aeneus</name>
    <name type="common">Rape pollen beetle</name>
    <name type="synonym">Meligethes aeneus</name>
    <dbReference type="NCBI Taxonomy" id="1431903"/>
    <lineage>
        <taxon>Eukaryota</taxon>
        <taxon>Metazoa</taxon>
        <taxon>Ecdysozoa</taxon>
        <taxon>Arthropoda</taxon>
        <taxon>Hexapoda</taxon>
        <taxon>Insecta</taxon>
        <taxon>Pterygota</taxon>
        <taxon>Neoptera</taxon>
        <taxon>Endopterygota</taxon>
        <taxon>Coleoptera</taxon>
        <taxon>Polyphaga</taxon>
        <taxon>Cucujiformia</taxon>
        <taxon>Nitidulidae</taxon>
        <taxon>Meligethinae</taxon>
        <taxon>Brassicogethes</taxon>
    </lineage>
</organism>
<evidence type="ECO:0000256" key="5">
    <source>
        <dbReference type="ARBA" id="ARBA00025466"/>
    </source>
</evidence>
<keyword evidence="3" id="KW-0805">Transcription regulation</keyword>
<reference evidence="8" key="1">
    <citation type="submission" date="2021-12" db="EMBL/GenBank/DDBJ databases">
        <authorList>
            <person name="King R."/>
        </authorList>
    </citation>
    <scope>NUCLEOTIDE SEQUENCE</scope>
</reference>
<feature type="compositionally biased region" description="Polar residues" evidence="6">
    <location>
        <begin position="173"/>
        <end position="185"/>
    </location>
</feature>
<gene>
    <name evidence="8" type="ORF">MELIAE_LOCUS6515</name>
</gene>
<evidence type="ECO:0000313" key="9">
    <source>
        <dbReference type="Proteomes" id="UP001154078"/>
    </source>
</evidence>
<protein>
    <recommendedName>
        <fullName evidence="2">Regulatory protein zeste</fullName>
    </recommendedName>
</protein>
<evidence type="ECO:0000256" key="4">
    <source>
        <dbReference type="ARBA" id="ARBA00023163"/>
    </source>
</evidence>